<accession>A0A8S4QS53</accession>
<name>A0A8S4QS53_9NEOP</name>
<reference evidence="2" key="1">
    <citation type="submission" date="2022-03" db="EMBL/GenBank/DDBJ databases">
        <authorList>
            <person name="Lindestad O."/>
        </authorList>
    </citation>
    <scope>NUCLEOTIDE SEQUENCE</scope>
</reference>
<keyword evidence="3" id="KW-1185">Reference proteome</keyword>
<evidence type="ECO:0000313" key="2">
    <source>
        <dbReference type="EMBL" id="CAH2215506.1"/>
    </source>
</evidence>
<dbReference type="AlphaFoldDB" id="A0A8S4QS53"/>
<organism evidence="2 3">
    <name type="scientific">Pararge aegeria aegeria</name>
    <dbReference type="NCBI Taxonomy" id="348720"/>
    <lineage>
        <taxon>Eukaryota</taxon>
        <taxon>Metazoa</taxon>
        <taxon>Ecdysozoa</taxon>
        <taxon>Arthropoda</taxon>
        <taxon>Hexapoda</taxon>
        <taxon>Insecta</taxon>
        <taxon>Pterygota</taxon>
        <taxon>Neoptera</taxon>
        <taxon>Endopterygota</taxon>
        <taxon>Lepidoptera</taxon>
        <taxon>Glossata</taxon>
        <taxon>Ditrysia</taxon>
        <taxon>Papilionoidea</taxon>
        <taxon>Nymphalidae</taxon>
        <taxon>Satyrinae</taxon>
        <taxon>Satyrini</taxon>
        <taxon>Parargina</taxon>
        <taxon>Pararge</taxon>
    </lineage>
</organism>
<proteinExistence type="predicted"/>
<comment type="caution">
    <text evidence="2">The sequence shown here is derived from an EMBL/GenBank/DDBJ whole genome shotgun (WGS) entry which is preliminary data.</text>
</comment>
<feature type="non-terminal residue" evidence="2">
    <location>
        <position position="1"/>
    </location>
</feature>
<dbReference type="EMBL" id="CAKXAJ010011834">
    <property type="protein sequence ID" value="CAH2215506.1"/>
    <property type="molecule type" value="Genomic_DNA"/>
</dbReference>
<evidence type="ECO:0000313" key="3">
    <source>
        <dbReference type="Proteomes" id="UP000838756"/>
    </source>
</evidence>
<feature type="compositionally biased region" description="Basic and acidic residues" evidence="1">
    <location>
        <begin position="9"/>
        <end position="21"/>
    </location>
</feature>
<gene>
    <name evidence="2" type="primary">jg4319</name>
    <name evidence="2" type="ORF">PAEG_LOCUS3640</name>
</gene>
<sequence length="74" mass="8025">KLTTCKQTQRKEPASRQRSEGGRVTSRMLRHAGLRAESIGVLNDKCVFDDLHGAVASAVVLQLEGSGFLCRGNI</sequence>
<evidence type="ECO:0000256" key="1">
    <source>
        <dbReference type="SAM" id="MobiDB-lite"/>
    </source>
</evidence>
<protein>
    <submittedName>
        <fullName evidence="2">Jg4319 protein</fullName>
    </submittedName>
</protein>
<dbReference type="Proteomes" id="UP000838756">
    <property type="component" value="Unassembled WGS sequence"/>
</dbReference>
<feature type="region of interest" description="Disordered" evidence="1">
    <location>
        <begin position="1"/>
        <end position="26"/>
    </location>
</feature>